<sequence length="78" mass="8741">MHTYAYMYIYVPGSLYAICRVPPNIDGLCGWRMRSQAYKTHVHACVSSSCSISSSSSILQIVSKLLFFSFPKILARTS</sequence>
<dbReference type="Proteomes" id="UP000327157">
    <property type="component" value="Chromosome 7"/>
</dbReference>
<reference evidence="1 2" key="3">
    <citation type="submission" date="2019-11" db="EMBL/GenBank/DDBJ databases">
        <title>A de novo genome assembly of a pear dwarfing rootstock.</title>
        <authorList>
            <person name="Wang F."/>
            <person name="Wang J."/>
            <person name="Li S."/>
            <person name="Zhang Y."/>
            <person name="Fang M."/>
            <person name="Ma L."/>
            <person name="Zhao Y."/>
            <person name="Jiang S."/>
        </authorList>
    </citation>
    <scope>NUCLEOTIDE SEQUENCE [LARGE SCALE GENOMIC DNA]</scope>
    <source>
        <strain evidence="1">S2</strain>
        <tissue evidence="1">Leaf</tissue>
    </source>
</reference>
<comment type="caution">
    <text evidence="1">The sequence shown here is derived from an EMBL/GenBank/DDBJ whole genome shotgun (WGS) entry which is preliminary data.</text>
</comment>
<evidence type="ECO:0000313" key="2">
    <source>
        <dbReference type="Proteomes" id="UP000327157"/>
    </source>
</evidence>
<keyword evidence="2" id="KW-1185">Reference proteome</keyword>
<dbReference type="EMBL" id="SMOL01000781">
    <property type="protein sequence ID" value="KAB2596022.1"/>
    <property type="molecule type" value="Genomic_DNA"/>
</dbReference>
<evidence type="ECO:0000313" key="1">
    <source>
        <dbReference type="EMBL" id="KAB2596022.1"/>
    </source>
</evidence>
<name>A0A5N5F429_9ROSA</name>
<accession>A0A5N5F429</accession>
<protein>
    <submittedName>
        <fullName evidence="1">Uncharacterized protein</fullName>
    </submittedName>
</protein>
<gene>
    <name evidence="1" type="ORF">D8674_031472</name>
</gene>
<reference evidence="1 2" key="1">
    <citation type="submission" date="2019-09" db="EMBL/GenBank/DDBJ databases">
        <authorList>
            <person name="Ou C."/>
        </authorList>
    </citation>
    <scope>NUCLEOTIDE SEQUENCE [LARGE SCALE GENOMIC DNA]</scope>
    <source>
        <strain evidence="1">S2</strain>
        <tissue evidence="1">Leaf</tissue>
    </source>
</reference>
<reference evidence="2" key="2">
    <citation type="submission" date="2019-10" db="EMBL/GenBank/DDBJ databases">
        <title>A de novo genome assembly of a pear dwarfing rootstock.</title>
        <authorList>
            <person name="Wang F."/>
            <person name="Wang J."/>
            <person name="Li S."/>
            <person name="Zhang Y."/>
            <person name="Fang M."/>
            <person name="Ma L."/>
            <person name="Zhao Y."/>
            <person name="Jiang S."/>
        </authorList>
    </citation>
    <scope>NUCLEOTIDE SEQUENCE [LARGE SCALE GENOMIC DNA]</scope>
</reference>
<organism evidence="1 2">
    <name type="scientific">Pyrus ussuriensis x Pyrus communis</name>
    <dbReference type="NCBI Taxonomy" id="2448454"/>
    <lineage>
        <taxon>Eukaryota</taxon>
        <taxon>Viridiplantae</taxon>
        <taxon>Streptophyta</taxon>
        <taxon>Embryophyta</taxon>
        <taxon>Tracheophyta</taxon>
        <taxon>Spermatophyta</taxon>
        <taxon>Magnoliopsida</taxon>
        <taxon>eudicotyledons</taxon>
        <taxon>Gunneridae</taxon>
        <taxon>Pentapetalae</taxon>
        <taxon>rosids</taxon>
        <taxon>fabids</taxon>
        <taxon>Rosales</taxon>
        <taxon>Rosaceae</taxon>
        <taxon>Amygdaloideae</taxon>
        <taxon>Maleae</taxon>
        <taxon>Pyrus</taxon>
    </lineage>
</organism>
<proteinExistence type="predicted"/>
<dbReference type="OrthoDB" id="10606393at2759"/>
<dbReference type="AlphaFoldDB" id="A0A5N5F429"/>